<dbReference type="EMBL" id="MVGT01004443">
    <property type="protein sequence ID" value="OUZ99444.1"/>
    <property type="molecule type" value="Genomic_DNA"/>
</dbReference>
<protein>
    <submittedName>
        <fullName evidence="2">Uncharacterized protein</fullName>
    </submittedName>
</protein>
<evidence type="ECO:0000313" key="2">
    <source>
        <dbReference type="EMBL" id="OUZ99444.1"/>
    </source>
</evidence>
<feature type="transmembrane region" description="Helical" evidence="1">
    <location>
        <begin position="164"/>
        <end position="195"/>
    </location>
</feature>
<reference evidence="2 3" key="1">
    <citation type="journal article" date="2017" name="Mol. Plant">
        <title>The Genome of Medicinal Plant Macleaya cordata Provides New Insights into Benzylisoquinoline Alkaloids Metabolism.</title>
        <authorList>
            <person name="Liu X."/>
            <person name="Liu Y."/>
            <person name="Huang P."/>
            <person name="Ma Y."/>
            <person name="Qing Z."/>
            <person name="Tang Q."/>
            <person name="Cao H."/>
            <person name="Cheng P."/>
            <person name="Zheng Y."/>
            <person name="Yuan Z."/>
            <person name="Zhou Y."/>
            <person name="Liu J."/>
            <person name="Tang Z."/>
            <person name="Zhuo Y."/>
            <person name="Zhang Y."/>
            <person name="Yu L."/>
            <person name="Huang J."/>
            <person name="Yang P."/>
            <person name="Peng Q."/>
            <person name="Zhang J."/>
            <person name="Jiang W."/>
            <person name="Zhang Z."/>
            <person name="Lin K."/>
            <person name="Ro D.K."/>
            <person name="Chen X."/>
            <person name="Xiong X."/>
            <person name="Shang Y."/>
            <person name="Huang S."/>
            <person name="Zeng J."/>
        </authorList>
    </citation>
    <scope>NUCLEOTIDE SEQUENCE [LARGE SCALE GENOMIC DNA]</scope>
    <source>
        <strain evidence="3">cv. BLH2017</strain>
        <tissue evidence="2">Root</tissue>
    </source>
</reference>
<dbReference type="PANTHER" id="PTHR33133">
    <property type="entry name" value="OS08G0107100 PROTEIN-RELATED"/>
    <property type="match status" value="1"/>
</dbReference>
<name>A0A200PMK8_MACCD</name>
<dbReference type="OrthoDB" id="1865492at2759"/>
<keyword evidence="1" id="KW-0472">Membrane</keyword>
<evidence type="ECO:0000256" key="1">
    <source>
        <dbReference type="SAM" id="Phobius"/>
    </source>
</evidence>
<feature type="transmembrane region" description="Helical" evidence="1">
    <location>
        <begin position="70"/>
        <end position="103"/>
    </location>
</feature>
<dbReference type="OMA" id="WIAYGIT"/>
<dbReference type="InParanoid" id="A0A200PMK8"/>
<dbReference type="Proteomes" id="UP000195402">
    <property type="component" value="Unassembled WGS sequence"/>
</dbReference>
<feature type="transmembrane region" description="Helical" evidence="1">
    <location>
        <begin position="252"/>
        <end position="280"/>
    </location>
</feature>
<dbReference type="STRING" id="56857.A0A200PMK8"/>
<organism evidence="2 3">
    <name type="scientific">Macleaya cordata</name>
    <name type="common">Five-seeded plume-poppy</name>
    <name type="synonym">Bocconia cordata</name>
    <dbReference type="NCBI Taxonomy" id="56857"/>
    <lineage>
        <taxon>Eukaryota</taxon>
        <taxon>Viridiplantae</taxon>
        <taxon>Streptophyta</taxon>
        <taxon>Embryophyta</taxon>
        <taxon>Tracheophyta</taxon>
        <taxon>Spermatophyta</taxon>
        <taxon>Magnoliopsida</taxon>
        <taxon>Ranunculales</taxon>
        <taxon>Papaveraceae</taxon>
        <taxon>Papaveroideae</taxon>
        <taxon>Macleaya</taxon>
    </lineage>
</organism>
<sequence length="310" mass="35531">MNREQSELRSVGFFGIYKEAYKITVSRKKLFSQITLVLVLPLSILYLSQIQISNFIQTKTYRHHETSRWIAYGITEAIYIIFLFIFSLLSTSVVSYTIACIYTSKEIMTFKKVISVVPRLCMRLMVTFLWCFFILTVHTGVALGLLIWFTIKMFGPEGEGANKVLIFIICLSIPYFIGLVFINVVWHLASVISVLEKNYGRKALKKSIKLIKGKILVSCAIFTMLEICFSGILATFSVLVVYGYIIGTVGRVGVGILCYLLLTIYFHFALIIQTVVYFVCKSYHQEDFNKFDKHLEISFVPLSREKDIPL</sequence>
<dbReference type="PANTHER" id="PTHR33133:SF5">
    <property type="entry name" value="OS08G0107100 PROTEIN"/>
    <property type="match status" value="1"/>
</dbReference>
<feature type="transmembrane region" description="Helical" evidence="1">
    <location>
        <begin position="215"/>
        <end position="246"/>
    </location>
</feature>
<comment type="caution">
    <text evidence="2">The sequence shown here is derived from an EMBL/GenBank/DDBJ whole genome shotgun (WGS) entry which is preliminary data.</text>
</comment>
<feature type="transmembrane region" description="Helical" evidence="1">
    <location>
        <begin position="30"/>
        <end position="50"/>
    </location>
</feature>
<proteinExistence type="predicted"/>
<keyword evidence="1" id="KW-1133">Transmembrane helix</keyword>
<keyword evidence="1" id="KW-0812">Transmembrane</keyword>
<dbReference type="AlphaFoldDB" id="A0A200PMK8"/>
<keyword evidence="3" id="KW-1185">Reference proteome</keyword>
<gene>
    <name evidence="2" type="ORF">BVC80_1801g14</name>
</gene>
<evidence type="ECO:0000313" key="3">
    <source>
        <dbReference type="Proteomes" id="UP000195402"/>
    </source>
</evidence>
<feature type="transmembrane region" description="Helical" evidence="1">
    <location>
        <begin position="124"/>
        <end position="149"/>
    </location>
</feature>
<accession>A0A200PMK8</accession>